<evidence type="ECO:0000256" key="2">
    <source>
        <dbReference type="ARBA" id="ARBA00022478"/>
    </source>
</evidence>
<dbReference type="PANTHER" id="PTHR19376:SF37">
    <property type="entry name" value="DNA-DIRECTED RNA POLYMERASE II SUBUNIT RPB1"/>
    <property type="match status" value="1"/>
</dbReference>
<dbReference type="GO" id="GO:0006351">
    <property type="term" value="P:DNA-templated transcription"/>
    <property type="evidence" value="ECO:0007669"/>
    <property type="project" value="InterPro"/>
</dbReference>
<dbReference type="EMBL" id="MN739697">
    <property type="protein sequence ID" value="QHT21820.1"/>
    <property type="molecule type" value="Genomic_DNA"/>
</dbReference>
<dbReference type="Pfam" id="PF04998">
    <property type="entry name" value="RNA_pol_Rpb1_5"/>
    <property type="match status" value="1"/>
</dbReference>
<dbReference type="Pfam" id="PF04990">
    <property type="entry name" value="RNA_pol_Rpb1_7"/>
    <property type="match status" value="1"/>
</dbReference>
<dbReference type="Gene3D" id="1.10.150.390">
    <property type="match status" value="1"/>
</dbReference>
<organism evidence="11">
    <name type="scientific">viral metagenome</name>
    <dbReference type="NCBI Taxonomy" id="1070528"/>
    <lineage>
        <taxon>unclassified sequences</taxon>
        <taxon>metagenomes</taxon>
        <taxon>organismal metagenomes</taxon>
    </lineage>
</organism>
<dbReference type="InterPro" id="IPR007075">
    <property type="entry name" value="RNA_pol_Rpb1_6"/>
</dbReference>
<dbReference type="InterPro" id="IPR007073">
    <property type="entry name" value="RNA_pol_Rpb1_7"/>
</dbReference>
<evidence type="ECO:0000256" key="4">
    <source>
        <dbReference type="ARBA" id="ARBA00022695"/>
    </source>
</evidence>
<protein>
    <recommendedName>
        <fullName evidence="1">DNA-directed RNA polymerase</fullName>
        <ecNumber evidence="1">2.7.7.6</ecNumber>
    </recommendedName>
</protein>
<sequence length="1017" mass="115753">MFDGDEMNIHVPQKIQTRIEIEEIANVRKQLITPSRSVPIYGIVQDGLLGAYNLTDDNTRISWHNVMNILSYTTFNEYDKIEKNREYTGKELFSMIIPNKISMKMKDVEIVEGKLIKGKINKSIIGAKSNNGLLQYIWDEYGEDRVCTFIDDCQKMVNNFNLINGFTVGVIDAKIPELITSQINEYLENVVNKIEIDITNAENNPLYMTTKAFEKKLFSDTNIVRDDVAKIVIGSISKKNNFHIMMTSGSKGGSDNLGQMIGAVGQQSFEGGIMPKTYADRSLCYFYENDDSPVARGLCHNSYMNGLTYPEFCFHMKAGRGDTVVKVLKTAESGYAQRKLVKTMEDVMIKYDGTVRIANNQIIQQIYGGNGNDTTMQYSYNISMIEMNNETMKKNFSFNPEELKEFNDFNEKDNEKLLGLMLNMRDNARINYVKASQKFITMNSDYKIAINLNRIVASLKNTKKNLTKDKRMTPKYILTKIEEVLSLENTPLIKLPKNMKISDNIREDEHYAKTILRLCLYDALNPKKYLTLYDNSFDTFNNVIENIKNSFNDNIIEAGNMIGVIAAQSLGEAVTQMTMNTFHLAGIASLTHSSGGVPRINELISASKNPKTPQMFVYLEDNYKSSRDIAHKISSYLEKTTMGDIRGELNVYYDPEPNKKDSIMSKDGITETFYSKKLAKNSCSASINNLPWLFRIEINKEKMLDKNITLLDIKTKLCLWWEKRHSIVMLKKEKISLLKKITSFAVLSNSDNDEQPIIHIRFNVKDTTKVDNKKKTKSADIFNRKTLIDFADMLDKFKIKGVEDIERINVISKDRFIDAFDKDGMKIGEEQVIFTSGVNLKDIRYITGINPYKTFSDDVMQTYQTFGIEFARNRLINEFIKAYDNAGNAGLNPQHISILVDIMCFGGIVISADRHGMNKANIDPLSKASFEKPIDVYLSASVFGEIDKMNSVSSILHVGGVFKGGTGYPEIQMDIDMIKNSEYIDKDDKLLKQHIPINTITNAIMDENDSDDDLYMP</sequence>
<evidence type="ECO:0000313" key="11">
    <source>
        <dbReference type="EMBL" id="QHT21820.1"/>
    </source>
</evidence>
<dbReference type="InterPro" id="IPR007066">
    <property type="entry name" value="RNA_pol_Rpb1_3"/>
</dbReference>
<accession>A0A6C0DZN8</accession>
<dbReference type="InterPro" id="IPR038120">
    <property type="entry name" value="Rpb1_funnel_sf"/>
</dbReference>
<dbReference type="PANTHER" id="PTHR19376">
    <property type="entry name" value="DNA-DIRECTED RNA POLYMERASE"/>
    <property type="match status" value="1"/>
</dbReference>
<dbReference type="Pfam" id="PF05000">
    <property type="entry name" value="RNA_pol_Rpb1_4"/>
    <property type="match status" value="1"/>
</dbReference>
<dbReference type="Pfam" id="PF04992">
    <property type="entry name" value="RNA_pol_Rpb1_6"/>
    <property type="match status" value="1"/>
</dbReference>
<dbReference type="GO" id="GO:0005665">
    <property type="term" value="C:RNA polymerase II, core complex"/>
    <property type="evidence" value="ECO:0007669"/>
    <property type="project" value="TreeGrafter"/>
</dbReference>
<evidence type="ECO:0000256" key="3">
    <source>
        <dbReference type="ARBA" id="ARBA00022679"/>
    </source>
</evidence>
<dbReference type="AlphaFoldDB" id="A0A6C0DZN8"/>
<evidence type="ECO:0000256" key="5">
    <source>
        <dbReference type="ARBA" id="ARBA00023163"/>
    </source>
</evidence>
<dbReference type="Gene3D" id="6.10.250.2940">
    <property type="match status" value="1"/>
</dbReference>
<dbReference type="Pfam" id="PF04983">
    <property type="entry name" value="RNA_pol_Rpb1_3"/>
    <property type="match status" value="1"/>
</dbReference>
<dbReference type="SUPFAM" id="SSF64484">
    <property type="entry name" value="beta and beta-prime subunits of DNA dependent RNA-polymerase"/>
    <property type="match status" value="1"/>
</dbReference>
<keyword evidence="5" id="KW-0804">Transcription</keyword>
<evidence type="ECO:0000256" key="1">
    <source>
        <dbReference type="ARBA" id="ARBA00012418"/>
    </source>
</evidence>
<evidence type="ECO:0000259" key="7">
    <source>
        <dbReference type="Pfam" id="PF04990"/>
    </source>
</evidence>
<proteinExistence type="predicted"/>
<dbReference type="EC" id="2.7.7.6" evidence="1"/>
<feature type="domain" description="RNA polymerase Rpb1" evidence="10">
    <location>
        <begin position="208"/>
        <end position="298"/>
    </location>
</feature>
<dbReference type="InterPro" id="IPR038593">
    <property type="entry name" value="RNA_pol_Rpb1_7_sf"/>
</dbReference>
<dbReference type="InterPro" id="IPR007083">
    <property type="entry name" value="RNA_pol_Rpb1_4"/>
</dbReference>
<dbReference type="Gene3D" id="6.20.50.80">
    <property type="match status" value="1"/>
</dbReference>
<dbReference type="GO" id="GO:0003899">
    <property type="term" value="F:DNA-directed RNA polymerase activity"/>
    <property type="evidence" value="ECO:0007669"/>
    <property type="project" value="UniProtKB-EC"/>
</dbReference>
<dbReference type="Gene3D" id="2.40.40.20">
    <property type="match status" value="1"/>
</dbReference>
<evidence type="ECO:0000259" key="6">
    <source>
        <dbReference type="Pfam" id="PF04983"/>
    </source>
</evidence>
<dbReference type="InterPro" id="IPR042102">
    <property type="entry name" value="RNA_pol_Rpb1_3_sf"/>
</dbReference>
<name>A0A6C0DZN8_9ZZZZ</name>
<evidence type="ECO:0000259" key="9">
    <source>
        <dbReference type="Pfam" id="PF04998"/>
    </source>
</evidence>
<dbReference type="InterPro" id="IPR007081">
    <property type="entry name" value="RNA_pol_Rpb1_5"/>
</dbReference>
<keyword evidence="2" id="KW-0240">DNA-directed RNA polymerase</keyword>
<feature type="domain" description="RNA polymerase Rpb1" evidence="8">
    <location>
        <begin position="369"/>
        <end position="552"/>
    </location>
</feature>
<dbReference type="GO" id="GO:0003677">
    <property type="term" value="F:DNA binding"/>
    <property type="evidence" value="ECO:0007669"/>
    <property type="project" value="InterPro"/>
</dbReference>
<keyword evidence="3" id="KW-0808">Transferase</keyword>
<evidence type="ECO:0000259" key="10">
    <source>
        <dbReference type="Pfam" id="PF05000"/>
    </source>
</evidence>
<keyword evidence="4" id="KW-0548">Nucleotidyltransferase</keyword>
<feature type="domain" description="RNA polymerase Rpb1" evidence="9">
    <location>
        <begin position="306"/>
        <end position="921"/>
    </location>
</feature>
<dbReference type="Gene3D" id="1.10.132.30">
    <property type="match status" value="1"/>
</dbReference>
<dbReference type="InterPro" id="IPR045867">
    <property type="entry name" value="DNA-dir_RpoC_beta_prime"/>
</dbReference>
<feature type="domain" description="RNA polymerase Rpb1" evidence="6">
    <location>
        <begin position="30"/>
        <end position="172"/>
    </location>
</feature>
<dbReference type="Gene3D" id="3.30.1360.140">
    <property type="match status" value="1"/>
</dbReference>
<feature type="domain" description="RNA polymerase Rpb1" evidence="7">
    <location>
        <begin position="640"/>
        <end position="786"/>
    </location>
</feature>
<dbReference type="Gene3D" id="1.10.274.100">
    <property type="entry name" value="RNA polymerase Rpb1, domain 3"/>
    <property type="match status" value="1"/>
</dbReference>
<reference evidence="11" key="1">
    <citation type="journal article" date="2020" name="Nature">
        <title>Giant virus diversity and host interactions through global metagenomics.</title>
        <authorList>
            <person name="Schulz F."/>
            <person name="Roux S."/>
            <person name="Paez-Espino D."/>
            <person name="Jungbluth S."/>
            <person name="Walsh D.A."/>
            <person name="Denef V.J."/>
            <person name="McMahon K.D."/>
            <person name="Konstantinidis K.T."/>
            <person name="Eloe-Fadrosh E.A."/>
            <person name="Kyrpides N.C."/>
            <person name="Woyke T."/>
        </authorList>
    </citation>
    <scope>NUCLEOTIDE SEQUENCE</scope>
    <source>
        <strain evidence="11">GVMAG-M-3300023179-103</strain>
    </source>
</reference>
<evidence type="ECO:0000259" key="8">
    <source>
        <dbReference type="Pfam" id="PF04992"/>
    </source>
</evidence>